<gene>
    <name evidence="6" type="ORF">DFJ69_5382</name>
</gene>
<accession>A0A3D9T3N8</accession>
<feature type="DNA-binding region" description="H-T-H motif" evidence="4">
    <location>
        <begin position="38"/>
        <end position="57"/>
    </location>
</feature>
<evidence type="ECO:0000313" key="7">
    <source>
        <dbReference type="Proteomes" id="UP000256661"/>
    </source>
</evidence>
<proteinExistence type="predicted"/>
<keyword evidence="2 4" id="KW-0238">DNA-binding</keyword>
<dbReference type="AlphaFoldDB" id="A0A3D9T3N8"/>
<evidence type="ECO:0000256" key="2">
    <source>
        <dbReference type="ARBA" id="ARBA00023125"/>
    </source>
</evidence>
<dbReference type="EMBL" id="QTTT01000001">
    <property type="protein sequence ID" value="REE99865.1"/>
    <property type="molecule type" value="Genomic_DNA"/>
</dbReference>
<dbReference type="PANTHER" id="PTHR30055">
    <property type="entry name" value="HTH-TYPE TRANSCRIPTIONAL REGULATOR RUTR"/>
    <property type="match status" value="1"/>
</dbReference>
<dbReference type="SUPFAM" id="SSF46689">
    <property type="entry name" value="Homeodomain-like"/>
    <property type="match status" value="1"/>
</dbReference>
<dbReference type="InterPro" id="IPR001647">
    <property type="entry name" value="HTH_TetR"/>
</dbReference>
<dbReference type="InterPro" id="IPR009057">
    <property type="entry name" value="Homeodomain-like_sf"/>
</dbReference>
<dbReference type="GO" id="GO:0000976">
    <property type="term" value="F:transcription cis-regulatory region binding"/>
    <property type="evidence" value="ECO:0007669"/>
    <property type="project" value="TreeGrafter"/>
</dbReference>
<dbReference type="GO" id="GO:0003700">
    <property type="term" value="F:DNA-binding transcription factor activity"/>
    <property type="evidence" value="ECO:0007669"/>
    <property type="project" value="TreeGrafter"/>
</dbReference>
<keyword evidence="7" id="KW-1185">Reference proteome</keyword>
<dbReference type="InterPro" id="IPR025996">
    <property type="entry name" value="MT1864/Rv1816-like_C"/>
</dbReference>
<keyword evidence="3" id="KW-0804">Transcription</keyword>
<keyword evidence="1" id="KW-0805">Transcription regulation</keyword>
<dbReference type="InterPro" id="IPR036271">
    <property type="entry name" value="Tet_transcr_reg_TetR-rel_C_sf"/>
</dbReference>
<comment type="caution">
    <text evidence="6">The sequence shown here is derived from an EMBL/GenBank/DDBJ whole genome shotgun (WGS) entry which is preliminary data.</text>
</comment>
<evidence type="ECO:0000256" key="4">
    <source>
        <dbReference type="PROSITE-ProRule" id="PRU00335"/>
    </source>
</evidence>
<evidence type="ECO:0000256" key="1">
    <source>
        <dbReference type="ARBA" id="ARBA00023015"/>
    </source>
</evidence>
<sequence>MPGGRADGRNGHPRGALREVLVAVAVEMVDEGGAAAVSVREVARRAGVSSGAPFRHFADRDALLEAAAEAVAAHFFETQVRAAEEATGLRFRAVGLGVVGYAVTYPHRFELLRSMLNGGPRSPLLNRASAMFDAFTAELVDAGRESGELRDQDPALVRLAGHALAYGLAQMTIDGYLPRDDAERLSAQVLDLLGEGIMTPPGPPSGGHDGIS</sequence>
<dbReference type="Gene3D" id="1.10.357.10">
    <property type="entry name" value="Tetracycline Repressor, domain 2"/>
    <property type="match status" value="1"/>
</dbReference>
<dbReference type="Pfam" id="PF00440">
    <property type="entry name" value="TetR_N"/>
    <property type="match status" value="1"/>
</dbReference>
<feature type="domain" description="HTH tetR-type" evidence="5">
    <location>
        <begin position="15"/>
        <end position="75"/>
    </location>
</feature>
<dbReference type="PROSITE" id="PS50977">
    <property type="entry name" value="HTH_TETR_2"/>
    <property type="match status" value="1"/>
</dbReference>
<protein>
    <submittedName>
        <fullName evidence="6">TetR family transcriptional regulator</fullName>
    </submittedName>
</protein>
<reference evidence="6 7" key="1">
    <citation type="submission" date="2018-08" db="EMBL/GenBank/DDBJ databases">
        <title>Sequencing the genomes of 1000 actinobacteria strains.</title>
        <authorList>
            <person name="Klenk H.-P."/>
        </authorList>
    </citation>
    <scope>NUCLEOTIDE SEQUENCE [LARGE SCALE GENOMIC DNA]</scope>
    <source>
        <strain evidence="6 7">DSM 43927</strain>
    </source>
</reference>
<evidence type="ECO:0000256" key="3">
    <source>
        <dbReference type="ARBA" id="ARBA00023163"/>
    </source>
</evidence>
<dbReference type="PRINTS" id="PR00455">
    <property type="entry name" value="HTHTETR"/>
</dbReference>
<evidence type="ECO:0000259" key="5">
    <source>
        <dbReference type="PROSITE" id="PS50977"/>
    </source>
</evidence>
<dbReference type="PANTHER" id="PTHR30055:SF201">
    <property type="entry name" value="TRANSCRIPTIONAL REGULATORY PROTEIN"/>
    <property type="match status" value="1"/>
</dbReference>
<dbReference type="Proteomes" id="UP000256661">
    <property type="component" value="Unassembled WGS sequence"/>
</dbReference>
<organism evidence="6 7">
    <name type="scientific">Thermomonospora umbrina</name>
    <dbReference type="NCBI Taxonomy" id="111806"/>
    <lineage>
        <taxon>Bacteria</taxon>
        <taxon>Bacillati</taxon>
        <taxon>Actinomycetota</taxon>
        <taxon>Actinomycetes</taxon>
        <taxon>Streptosporangiales</taxon>
        <taxon>Thermomonosporaceae</taxon>
        <taxon>Thermomonospora</taxon>
    </lineage>
</organism>
<name>A0A3D9T3N8_9ACTN</name>
<dbReference type="InterPro" id="IPR050109">
    <property type="entry name" value="HTH-type_TetR-like_transc_reg"/>
</dbReference>
<evidence type="ECO:0000313" key="6">
    <source>
        <dbReference type="EMBL" id="REE99865.1"/>
    </source>
</evidence>
<dbReference type="Pfam" id="PF13305">
    <property type="entry name" value="TetR_C_33"/>
    <property type="match status" value="1"/>
</dbReference>
<dbReference type="SUPFAM" id="SSF48498">
    <property type="entry name" value="Tetracyclin repressor-like, C-terminal domain"/>
    <property type="match status" value="1"/>
</dbReference>